<evidence type="ECO:0000256" key="1">
    <source>
        <dbReference type="ARBA" id="ARBA00003039"/>
    </source>
</evidence>
<dbReference type="GO" id="GO:0055036">
    <property type="term" value="C:virion membrane"/>
    <property type="evidence" value="ECO:0007669"/>
    <property type="project" value="UniProtKB-SubCell"/>
</dbReference>
<organism evidence="9">
    <name type="scientific">Sea otter poxvirus</name>
    <dbReference type="NCBI Taxonomy" id="1416741"/>
    <lineage>
        <taxon>Viruses</taxon>
        <taxon>Varidnaviria</taxon>
        <taxon>Bamfordvirae</taxon>
        <taxon>Nucleocytoviricota</taxon>
        <taxon>Pokkesviricetes</taxon>
        <taxon>Chitovirales</taxon>
        <taxon>Poxviridae</taxon>
        <taxon>Chordopoxvirinae</taxon>
        <taxon>Mustelpoxvirus</taxon>
        <taxon>Mustelpoxvirus seaotterpox</taxon>
        <taxon>Sea otterpox virus</taxon>
    </lineage>
</organism>
<reference evidence="9" key="1">
    <citation type="submission" date="2018-05" db="EMBL/GenBank/DDBJ databases">
        <title>Complete Genome Sequence of a Novel Sea Otter Poxvirus.</title>
        <authorList>
            <person name="Jacob J.M."/>
            <person name="Subramaniam K."/>
            <person name="Tu S.-L."/>
            <person name="Nielsen O."/>
            <person name="Tuomi P.A."/>
            <person name="Upton C."/>
            <person name="Waltzek T.B."/>
        </authorList>
    </citation>
    <scope>NUCLEOTIDE SEQUENCE [LARGE SCALE GENOMIC DNA]</scope>
    <source>
        <strain evidence="9">ELK</strain>
    </source>
</reference>
<evidence type="ECO:0000313" key="9">
    <source>
        <dbReference type="EMBL" id="AWU47147.1"/>
    </source>
</evidence>
<keyword evidence="5" id="KW-0426">Late protein</keyword>
<comment type="function">
    <text evidence="1">Essential for the encapsidation of DNA into immature virions (IV) and the subsequent maturation of IV into mature virions (MV).</text>
</comment>
<accession>A0A2U9QHU6</accession>
<name>A0A2U9QHU6_9POXV</name>
<keyword evidence="7 8" id="KW-0472">Membrane</keyword>
<evidence type="ECO:0000256" key="4">
    <source>
        <dbReference type="ARBA" id="ARBA00022844"/>
    </source>
</evidence>
<evidence type="ECO:0000256" key="3">
    <source>
        <dbReference type="ARBA" id="ARBA00022692"/>
    </source>
</evidence>
<dbReference type="Pfam" id="PF05961">
    <property type="entry name" value="Chordopox_A13L"/>
    <property type="match status" value="1"/>
</dbReference>
<dbReference type="KEGG" id="vg:36841099"/>
<evidence type="ECO:0000256" key="5">
    <source>
        <dbReference type="ARBA" id="ARBA00022921"/>
    </source>
</evidence>
<dbReference type="Proteomes" id="UP000249273">
    <property type="component" value="Segment"/>
</dbReference>
<feature type="transmembrane region" description="Helical" evidence="8">
    <location>
        <begin position="6"/>
        <end position="24"/>
    </location>
</feature>
<keyword evidence="6 8" id="KW-1133">Transmembrane helix</keyword>
<protein>
    <submittedName>
        <fullName evidence="9">IMV membrane protein</fullName>
    </submittedName>
</protein>
<sequence>MGTADFLVTVICIIIVVYIIYCIYKRSMIEEKPKIIPSNIHKEQFNDKLTNDQVKAIANLVTQNQTIVEQK</sequence>
<gene>
    <name evidence="9" type="primary">SOPV-ELK-102</name>
</gene>
<evidence type="ECO:0000256" key="8">
    <source>
        <dbReference type="SAM" id="Phobius"/>
    </source>
</evidence>
<dbReference type="InterPro" id="IPR009236">
    <property type="entry name" value="Chordopox_A13L"/>
</dbReference>
<keyword evidence="4" id="KW-0946">Virion</keyword>
<proteinExistence type="predicted"/>
<dbReference type="OrthoDB" id="41580at10239"/>
<evidence type="ECO:0000256" key="6">
    <source>
        <dbReference type="ARBA" id="ARBA00022989"/>
    </source>
</evidence>
<keyword evidence="10" id="KW-1185">Reference proteome</keyword>
<keyword evidence="3 8" id="KW-0812">Transmembrane</keyword>
<evidence type="ECO:0000256" key="2">
    <source>
        <dbReference type="ARBA" id="ARBA00004381"/>
    </source>
</evidence>
<dbReference type="GeneID" id="36841099"/>
<evidence type="ECO:0000256" key="7">
    <source>
        <dbReference type="ARBA" id="ARBA00023136"/>
    </source>
</evidence>
<comment type="subcellular location">
    <subcellularLocation>
        <location evidence="2">Virion membrane</location>
        <topology evidence="2">Single-pass membrane protein</topology>
    </subcellularLocation>
</comment>
<evidence type="ECO:0000313" key="10">
    <source>
        <dbReference type="Proteomes" id="UP000249273"/>
    </source>
</evidence>
<dbReference type="EMBL" id="MH427217">
    <property type="protein sequence ID" value="AWU47147.1"/>
    <property type="molecule type" value="Genomic_DNA"/>
</dbReference>
<dbReference type="RefSeq" id="YP_009480640.1">
    <property type="nucleotide sequence ID" value="NC_037656.1"/>
</dbReference>